<dbReference type="STRING" id="1156395.DBT_0990"/>
<evidence type="ECO:0000313" key="2">
    <source>
        <dbReference type="Proteomes" id="UP000093080"/>
    </source>
</evidence>
<proteinExistence type="predicted"/>
<sequence length="103" mass="11676">MLFQTHRTAGPLYRFEKVLDEMNSGKIGFSVKLREKDEAKELADKLTSFNKNLATKIRALTATHEEINRIISSEGDCGEKLERIKRLNADAINTLSFFSVADE</sequence>
<organism evidence="1 2">
    <name type="scientific">Dissulfuribacter thermophilus</name>
    <dbReference type="NCBI Taxonomy" id="1156395"/>
    <lineage>
        <taxon>Bacteria</taxon>
        <taxon>Pseudomonadati</taxon>
        <taxon>Thermodesulfobacteriota</taxon>
        <taxon>Dissulfuribacteria</taxon>
        <taxon>Dissulfuribacterales</taxon>
        <taxon>Dissulfuribacteraceae</taxon>
        <taxon>Dissulfuribacter</taxon>
    </lineage>
</organism>
<evidence type="ECO:0008006" key="3">
    <source>
        <dbReference type="Google" id="ProtNLM"/>
    </source>
</evidence>
<keyword evidence="2" id="KW-1185">Reference proteome</keyword>
<evidence type="ECO:0000313" key="1">
    <source>
        <dbReference type="EMBL" id="OCC15639.1"/>
    </source>
</evidence>
<dbReference type="AlphaFoldDB" id="A0A1B9F6S1"/>
<dbReference type="EMBL" id="MAGO01000004">
    <property type="protein sequence ID" value="OCC15639.1"/>
    <property type="molecule type" value="Genomic_DNA"/>
</dbReference>
<dbReference type="Proteomes" id="UP000093080">
    <property type="component" value="Unassembled WGS sequence"/>
</dbReference>
<accession>A0A1B9F6S1</accession>
<reference evidence="1 2" key="1">
    <citation type="submission" date="2016-06" db="EMBL/GenBank/DDBJ databases">
        <title>Respiratory ammonification of nitrate coupled to the oxidation of elemental sulfur in deep-sea autotrophic thermophilic bacteria.</title>
        <authorList>
            <person name="Slobodkina G.B."/>
            <person name="Mardanov A.V."/>
            <person name="Ravin N.V."/>
            <person name="Frolova A.A."/>
            <person name="Viryasiv M.B."/>
            <person name="Chernyh N.A."/>
            <person name="Bonch-Osmolovskaya E.A."/>
            <person name="Slobodkin A.I."/>
        </authorList>
    </citation>
    <scope>NUCLEOTIDE SEQUENCE [LARGE SCALE GENOMIC DNA]</scope>
    <source>
        <strain evidence="1 2">S69</strain>
    </source>
</reference>
<name>A0A1B9F6S1_9BACT</name>
<protein>
    <recommendedName>
        <fullName evidence="3">Methyl-accepting chemotaxis protein</fullName>
    </recommendedName>
</protein>
<gene>
    <name evidence="1" type="ORF">DBT_0990</name>
</gene>
<comment type="caution">
    <text evidence="1">The sequence shown here is derived from an EMBL/GenBank/DDBJ whole genome shotgun (WGS) entry which is preliminary data.</text>
</comment>